<dbReference type="STRING" id="4555.A0A368RCM6"/>
<evidence type="ECO:0000313" key="1">
    <source>
        <dbReference type="EMBL" id="RCV27893.1"/>
    </source>
</evidence>
<name>A0A368RCM6_SETIT</name>
<organism evidence="1">
    <name type="scientific">Setaria italica</name>
    <name type="common">Foxtail millet</name>
    <name type="synonym">Panicum italicum</name>
    <dbReference type="NCBI Taxonomy" id="4555"/>
    <lineage>
        <taxon>Eukaryota</taxon>
        <taxon>Viridiplantae</taxon>
        <taxon>Streptophyta</taxon>
        <taxon>Embryophyta</taxon>
        <taxon>Tracheophyta</taxon>
        <taxon>Spermatophyta</taxon>
        <taxon>Magnoliopsida</taxon>
        <taxon>Liliopsida</taxon>
        <taxon>Poales</taxon>
        <taxon>Poaceae</taxon>
        <taxon>PACMAD clade</taxon>
        <taxon>Panicoideae</taxon>
        <taxon>Panicodae</taxon>
        <taxon>Paniceae</taxon>
        <taxon>Cenchrinae</taxon>
        <taxon>Setaria</taxon>
    </lineage>
</organism>
<protein>
    <recommendedName>
        <fullName evidence="2">Reverse transcriptase zinc-binding domain-containing protein</fullName>
    </recommendedName>
</protein>
<reference evidence="1" key="2">
    <citation type="submission" date="2015-07" db="EMBL/GenBank/DDBJ databases">
        <authorList>
            <person name="Noorani M."/>
        </authorList>
    </citation>
    <scope>NUCLEOTIDE SEQUENCE</scope>
    <source>
        <strain evidence="1">Yugu1</strain>
    </source>
</reference>
<proteinExistence type="predicted"/>
<evidence type="ECO:0008006" key="2">
    <source>
        <dbReference type="Google" id="ProtNLM"/>
    </source>
</evidence>
<accession>A0A368RCM6</accession>
<sequence>WRKVSDWASGMVTVPLAGSELQTWWCSSINAAAKEKRRATTAVLIYTAWNLWKERNRRIFDGIQCSELQVFFFIKEEIQLRQKACGTPSVD</sequence>
<dbReference type="AlphaFoldDB" id="A0A368RCM6"/>
<feature type="non-terminal residue" evidence="1">
    <location>
        <position position="1"/>
    </location>
</feature>
<gene>
    <name evidence="1" type="ORF">SETIT_5G361500v2</name>
</gene>
<dbReference type="OrthoDB" id="640564at2759"/>
<reference evidence="1" key="1">
    <citation type="journal article" date="2012" name="Nat. Biotechnol.">
        <title>Reference genome sequence of the model plant Setaria.</title>
        <authorList>
            <person name="Bennetzen J.L."/>
            <person name="Schmutz J."/>
            <person name="Wang H."/>
            <person name="Percifield R."/>
            <person name="Hawkins J."/>
            <person name="Pontaroli A.C."/>
            <person name="Estep M."/>
            <person name="Feng L."/>
            <person name="Vaughn J.N."/>
            <person name="Grimwood J."/>
            <person name="Jenkins J."/>
            <person name="Barry K."/>
            <person name="Lindquist E."/>
            <person name="Hellsten U."/>
            <person name="Deshpande S."/>
            <person name="Wang X."/>
            <person name="Wu X."/>
            <person name="Mitros T."/>
            <person name="Triplett J."/>
            <person name="Yang X."/>
            <person name="Ye C.Y."/>
            <person name="Mauro-Herrera M."/>
            <person name="Wang L."/>
            <person name="Li P."/>
            <person name="Sharma M."/>
            <person name="Sharma R."/>
            <person name="Ronald P.C."/>
            <person name="Panaud O."/>
            <person name="Kellogg E.A."/>
            <person name="Brutnell T.P."/>
            <person name="Doust A.N."/>
            <person name="Tuskan G.A."/>
            <person name="Rokhsar D."/>
            <person name="Devos K.M."/>
        </authorList>
    </citation>
    <scope>NUCLEOTIDE SEQUENCE [LARGE SCALE GENOMIC DNA]</scope>
    <source>
        <strain evidence="1">Yugu1</strain>
    </source>
</reference>
<dbReference type="EMBL" id="CM003532">
    <property type="protein sequence ID" value="RCV27893.1"/>
    <property type="molecule type" value="Genomic_DNA"/>
</dbReference>